<evidence type="ECO:0000313" key="3">
    <source>
        <dbReference type="Proteomes" id="UP000310158"/>
    </source>
</evidence>
<dbReference type="EMBL" id="SGPL01000335">
    <property type="protein sequence ID" value="THH13684.1"/>
    <property type="molecule type" value="Genomic_DNA"/>
</dbReference>
<name>A0A4S4LN64_9AGAM</name>
<evidence type="ECO:0000313" key="2">
    <source>
        <dbReference type="EMBL" id="THH13684.1"/>
    </source>
</evidence>
<protein>
    <submittedName>
        <fullName evidence="2">Uncharacterized protein</fullName>
    </submittedName>
</protein>
<keyword evidence="3" id="KW-1185">Reference proteome</keyword>
<dbReference type="OrthoDB" id="3265117at2759"/>
<comment type="caution">
    <text evidence="2">The sequence shown here is derived from an EMBL/GenBank/DDBJ whole genome shotgun (WGS) entry which is preliminary data.</text>
</comment>
<feature type="region of interest" description="Disordered" evidence="1">
    <location>
        <begin position="22"/>
        <end position="54"/>
    </location>
</feature>
<gene>
    <name evidence="2" type="ORF">EW146_g6571</name>
</gene>
<proteinExistence type="predicted"/>
<feature type="compositionally biased region" description="Basic residues" evidence="1">
    <location>
        <begin position="33"/>
        <end position="45"/>
    </location>
</feature>
<dbReference type="Proteomes" id="UP000310158">
    <property type="component" value="Unassembled WGS sequence"/>
</dbReference>
<dbReference type="AlphaFoldDB" id="A0A4S4LN64"/>
<sequence length="169" mass="18945">MRSFEPILPSIAFVLAQAQAQAGGKPHAQQPVRSRKHPKKSKPHFSPHLPRYPPQLNEDYLMKTVDYRYIEPPRPVRSSFALVCWLNPPTCAHRLTVCSSTPKSDIFSGDDKAEIEISDPTTASEDFKMPTSTTLPTTTAFRVQKVKKVYTYVVVGLESLTSDPNTPVY</sequence>
<evidence type="ECO:0000256" key="1">
    <source>
        <dbReference type="SAM" id="MobiDB-lite"/>
    </source>
</evidence>
<reference evidence="2 3" key="1">
    <citation type="submission" date="2019-02" db="EMBL/GenBank/DDBJ databases">
        <title>Genome sequencing of the rare red list fungi Bondarzewia mesenterica.</title>
        <authorList>
            <person name="Buettner E."/>
            <person name="Kellner H."/>
        </authorList>
    </citation>
    <scope>NUCLEOTIDE SEQUENCE [LARGE SCALE GENOMIC DNA]</scope>
    <source>
        <strain evidence="2 3">DSM 108281</strain>
    </source>
</reference>
<accession>A0A4S4LN64</accession>
<organism evidence="2 3">
    <name type="scientific">Bondarzewia mesenterica</name>
    <dbReference type="NCBI Taxonomy" id="1095465"/>
    <lineage>
        <taxon>Eukaryota</taxon>
        <taxon>Fungi</taxon>
        <taxon>Dikarya</taxon>
        <taxon>Basidiomycota</taxon>
        <taxon>Agaricomycotina</taxon>
        <taxon>Agaricomycetes</taxon>
        <taxon>Russulales</taxon>
        <taxon>Bondarzewiaceae</taxon>
        <taxon>Bondarzewia</taxon>
    </lineage>
</organism>